<evidence type="ECO:0000313" key="3">
    <source>
        <dbReference type="Proteomes" id="UP001199816"/>
    </source>
</evidence>
<evidence type="ECO:0000313" key="2">
    <source>
        <dbReference type="EMBL" id="MCD2424211.1"/>
    </source>
</evidence>
<comment type="caution">
    <text evidence="2">The sequence shown here is derived from an EMBL/GenBank/DDBJ whole genome shotgun (WGS) entry which is preliminary data.</text>
</comment>
<evidence type="ECO:0000256" key="1">
    <source>
        <dbReference type="SAM" id="Phobius"/>
    </source>
</evidence>
<protein>
    <submittedName>
        <fullName evidence="2">Uncharacterized protein</fullName>
    </submittedName>
</protein>
<keyword evidence="3" id="KW-1185">Reference proteome</keyword>
<feature type="transmembrane region" description="Helical" evidence="1">
    <location>
        <begin position="89"/>
        <end position="106"/>
    </location>
</feature>
<dbReference type="RefSeq" id="WP_231005581.1">
    <property type="nucleotide sequence ID" value="NZ_JAJNEC010000005.1"/>
</dbReference>
<dbReference type="EMBL" id="JAJNEC010000005">
    <property type="protein sequence ID" value="MCD2424211.1"/>
    <property type="molecule type" value="Genomic_DNA"/>
</dbReference>
<dbReference type="Proteomes" id="UP001199816">
    <property type="component" value="Unassembled WGS sequence"/>
</dbReference>
<organism evidence="2 3">
    <name type="scientific">Niabella pedocola</name>
    <dbReference type="NCBI Taxonomy" id="1752077"/>
    <lineage>
        <taxon>Bacteria</taxon>
        <taxon>Pseudomonadati</taxon>
        <taxon>Bacteroidota</taxon>
        <taxon>Chitinophagia</taxon>
        <taxon>Chitinophagales</taxon>
        <taxon>Chitinophagaceae</taxon>
        <taxon>Niabella</taxon>
    </lineage>
</organism>
<sequence length="220" mass="25897">MLNKEQIQKIDAFFNENGVQYYDVRQELIDHVSEIMEQKMNSNPSLPFEVAFDETVARFSKKELVLLNEAAGSNYDPRKEWQYFTKQRILKFLLIYLAMALPLYYLPSRPALLTGALYFVLWMVFNGRMLLAFRKRHPAPCKKLNTFSHPSWFITLLPVLYQTYIIGKYMLKINTETQVHPVTLALLPFFMLFATSAQMAQQHLKEQDYLAAKNNYPFLF</sequence>
<feature type="transmembrane region" description="Helical" evidence="1">
    <location>
        <begin position="112"/>
        <end position="131"/>
    </location>
</feature>
<name>A0ABS8PT02_9BACT</name>
<reference evidence="2 3" key="1">
    <citation type="submission" date="2021-11" db="EMBL/GenBank/DDBJ databases">
        <title>Genomic of Niabella pedocola.</title>
        <authorList>
            <person name="Wu T."/>
        </authorList>
    </citation>
    <scope>NUCLEOTIDE SEQUENCE [LARGE SCALE GENOMIC DNA]</scope>
    <source>
        <strain evidence="2 3">JCM 31011</strain>
    </source>
</reference>
<keyword evidence="1" id="KW-1133">Transmembrane helix</keyword>
<proteinExistence type="predicted"/>
<feature type="transmembrane region" description="Helical" evidence="1">
    <location>
        <begin position="152"/>
        <end position="171"/>
    </location>
</feature>
<accession>A0ABS8PT02</accession>
<feature type="transmembrane region" description="Helical" evidence="1">
    <location>
        <begin position="177"/>
        <end position="195"/>
    </location>
</feature>
<keyword evidence="1" id="KW-0472">Membrane</keyword>
<keyword evidence="1" id="KW-0812">Transmembrane</keyword>
<gene>
    <name evidence="2" type="ORF">LQ567_15630</name>
</gene>